<dbReference type="GO" id="GO:0016758">
    <property type="term" value="F:hexosyltransferase activity"/>
    <property type="evidence" value="ECO:0007669"/>
    <property type="project" value="TreeGrafter"/>
</dbReference>
<accession>A0AAV9DDF1</accession>
<evidence type="ECO:0000256" key="2">
    <source>
        <dbReference type="ARBA" id="ARBA00022676"/>
    </source>
</evidence>
<dbReference type="InterPro" id="IPR016024">
    <property type="entry name" value="ARM-type_fold"/>
</dbReference>
<dbReference type="GO" id="GO:0005802">
    <property type="term" value="C:trans-Golgi network"/>
    <property type="evidence" value="ECO:0007669"/>
    <property type="project" value="TreeGrafter"/>
</dbReference>
<dbReference type="SUPFAM" id="SSF48371">
    <property type="entry name" value="ARM repeat"/>
    <property type="match status" value="1"/>
</dbReference>
<comment type="subcellular location">
    <subcellularLocation>
        <location evidence="1">Golgi apparatus membrane</location>
        <topology evidence="1">Single-pass type II membrane protein</topology>
    </subcellularLocation>
</comment>
<protein>
    <submittedName>
        <fullName evidence="6">Glycosyltransferase 2</fullName>
    </submittedName>
</protein>
<dbReference type="Pfam" id="PF05637">
    <property type="entry name" value="Glyco_transf_34"/>
    <property type="match status" value="1"/>
</dbReference>
<dbReference type="InterPro" id="IPR008630">
    <property type="entry name" value="Glyco_trans_34"/>
</dbReference>
<evidence type="ECO:0000256" key="5">
    <source>
        <dbReference type="ARBA" id="ARBA00023034"/>
    </source>
</evidence>
<dbReference type="InterPro" id="IPR011989">
    <property type="entry name" value="ARM-like"/>
</dbReference>
<dbReference type="GO" id="GO:0005768">
    <property type="term" value="C:endosome"/>
    <property type="evidence" value="ECO:0007669"/>
    <property type="project" value="TreeGrafter"/>
</dbReference>
<evidence type="ECO:0000313" key="7">
    <source>
        <dbReference type="Proteomes" id="UP001180020"/>
    </source>
</evidence>
<dbReference type="PANTHER" id="PTHR31311:SF5">
    <property type="entry name" value="XYLOGLUCAN 6-XYLOSYLTRANSFERASE 2"/>
    <property type="match status" value="1"/>
</dbReference>
<reference evidence="6" key="2">
    <citation type="submission" date="2023-06" db="EMBL/GenBank/DDBJ databases">
        <authorList>
            <person name="Ma L."/>
            <person name="Liu K.-W."/>
            <person name="Li Z."/>
            <person name="Hsiao Y.-Y."/>
            <person name="Qi Y."/>
            <person name="Fu T."/>
            <person name="Tang G."/>
            <person name="Zhang D."/>
            <person name="Sun W.-H."/>
            <person name="Liu D.-K."/>
            <person name="Li Y."/>
            <person name="Chen G.-Z."/>
            <person name="Liu X.-D."/>
            <person name="Liao X.-Y."/>
            <person name="Jiang Y.-T."/>
            <person name="Yu X."/>
            <person name="Hao Y."/>
            <person name="Huang J."/>
            <person name="Zhao X.-W."/>
            <person name="Ke S."/>
            <person name="Chen Y.-Y."/>
            <person name="Wu W.-L."/>
            <person name="Hsu J.-L."/>
            <person name="Lin Y.-F."/>
            <person name="Huang M.-D."/>
            <person name="Li C.-Y."/>
            <person name="Huang L."/>
            <person name="Wang Z.-W."/>
            <person name="Zhao X."/>
            <person name="Zhong W.-Y."/>
            <person name="Peng D.-H."/>
            <person name="Ahmad S."/>
            <person name="Lan S."/>
            <person name="Zhang J.-S."/>
            <person name="Tsai W.-C."/>
            <person name="Van De Peer Y."/>
            <person name="Liu Z.-J."/>
        </authorList>
    </citation>
    <scope>NUCLEOTIDE SEQUENCE</scope>
    <source>
        <strain evidence="6">CP</strain>
        <tissue evidence="6">Leaves</tissue>
    </source>
</reference>
<reference evidence="6" key="1">
    <citation type="journal article" date="2023" name="Nat. Commun.">
        <title>Diploid and tetraploid genomes of Acorus and the evolution of monocots.</title>
        <authorList>
            <person name="Ma L."/>
            <person name="Liu K.W."/>
            <person name="Li Z."/>
            <person name="Hsiao Y.Y."/>
            <person name="Qi Y."/>
            <person name="Fu T."/>
            <person name="Tang G.D."/>
            <person name="Zhang D."/>
            <person name="Sun W.H."/>
            <person name="Liu D.K."/>
            <person name="Li Y."/>
            <person name="Chen G.Z."/>
            <person name="Liu X.D."/>
            <person name="Liao X.Y."/>
            <person name="Jiang Y.T."/>
            <person name="Yu X."/>
            <person name="Hao Y."/>
            <person name="Huang J."/>
            <person name="Zhao X.W."/>
            <person name="Ke S."/>
            <person name="Chen Y.Y."/>
            <person name="Wu W.L."/>
            <person name="Hsu J.L."/>
            <person name="Lin Y.F."/>
            <person name="Huang M.D."/>
            <person name="Li C.Y."/>
            <person name="Huang L."/>
            <person name="Wang Z.W."/>
            <person name="Zhao X."/>
            <person name="Zhong W.Y."/>
            <person name="Peng D.H."/>
            <person name="Ahmad S."/>
            <person name="Lan S."/>
            <person name="Zhang J.S."/>
            <person name="Tsai W.C."/>
            <person name="Van de Peer Y."/>
            <person name="Liu Z.J."/>
        </authorList>
    </citation>
    <scope>NUCLEOTIDE SEQUENCE</scope>
    <source>
        <strain evidence="6">CP</strain>
    </source>
</reference>
<keyword evidence="5" id="KW-0333">Golgi apparatus</keyword>
<name>A0AAV9DDF1_ACOCL</name>
<dbReference type="AlphaFoldDB" id="A0AAV9DDF1"/>
<sequence>MSQQKFASNDVEKCLTFGGPIERQVLVNEILGTTNSYKRLVRQDSKTKPAETKPRFLLITRSSSKPCENPVGDEYLLKSIKNKIENCLLHSIEVFYNLALLDAEMAGF</sequence>
<organism evidence="6 7">
    <name type="scientific">Acorus calamus</name>
    <name type="common">Sweet flag</name>
    <dbReference type="NCBI Taxonomy" id="4465"/>
    <lineage>
        <taxon>Eukaryota</taxon>
        <taxon>Viridiplantae</taxon>
        <taxon>Streptophyta</taxon>
        <taxon>Embryophyta</taxon>
        <taxon>Tracheophyta</taxon>
        <taxon>Spermatophyta</taxon>
        <taxon>Magnoliopsida</taxon>
        <taxon>Liliopsida</taxon>
        <taxon>Acoraceae</taxon>
        <taxon>Acorus</taxon>
    </lineage>
</organism>
<proteinExistence type="predicted"/>
<dbReference type="EMBL" id="JAUJYO010000014">
    <property type="protein sequence ID" value="KAK1298995.1"/>
    <property type="molecule type" value="Genomic_DNA"/>
</dbReference>
<dbReference type="GO" id="GO:0009969">
    <property type="term" value="P:xyloglucan biosynthetic process"/>
    <property type="evidence" value="ECO:0007669"/>
    <property type="project" value="TreeGrafter"/>
</dbReference>
<keyword evidence="4" id="KW-0735">Signal-anchor</keyword>
<comment type="caution">
    <text evidence="6">The sequence shown here is derived from an EMBL/GenBank/DDBJ whole genome shotgun (WGS) entry which is preliminary data.</text>
</comment>
<dbReference type="GO" id="GO:0000139">
    <property type="term" value="C:Golgi membrane"/>
    <property type="evidence" value="ECO:0007669"/>
    <property type="project" value="UniProtKB-SubCell"/>
</dbReference>
<evidence type="ECO:0000256" key="1">
    <source>
        <dbReference type="ARBA" id="ARBA00004323"/>
    </source>
</evidence>
<dbReference type="Proteomes" id="UP001180020">
    <property type="component" value="Unassembled WGS sequence"/>
</dbReference>
<evidence type="ECO:0000256" key="4">
    <source>
        <dbReference type="ARBA" id="ARBA00022968"/>
    </source>
</evidence>
<evidence type="ECO:0000256" key="3">
    <source>
        <dbReference type="ARBA" id="ARBA00022679"/>
    </source>
</evidence>
<dbReference type="GO" id="GO:0033843">
    <property type="term" value="F:xyloglucan 6-xylosyltransferase activity"/>
    <property type="evidence" value="ECO:0007669"/>
    <property type="project" value="TreeGrafter"/>
</dbReference>
<evidence type="ECO:0000313" key="6">
    <source>
        <dbReference type="EMBL" id="KAK1298995.1"/>
    </source>
</evidence>
<keyword evidence="4" id="KW-0812">Transmembrane</keyword>
<dbReference type="GO" id="GO:0035252">
    <property type="term" value="F:UDP-xylosyltransferase activity"/>
    <property type="evidence" value="ECO:0007669"/>
    <property type="project" value="TreeGrafter"/>
</dbReference>
<dbReference type="PANTHER" id="PTHR31311">
    <property type="entry name" value="XYLOGLUCAN 6-XYLOSYLTRANSFERASE 5-RELATED-RELATED"/>
    <property type="match status" value="1"/>
</dbReference>
<gene>
    <name evidence="6" type="primary">GT2</name>
    <name evidence="6" type="ORF">QJS10_CPB14g01033</name>
</gene>
<keyword evidence="3" id="KW-0808">Transferase</keyword>
<keyword evidence="2" id="KW-0328">Glycosyltransferase</keyword>
<dbReference type="Gene3D" id="1.25.10.10">
    <property type="entry name" value="Leucine-rich Repeat Variant"/>
    <property type="match status" value="1"/>
</dbReference>
<keyword evidence="7" id="KW-1185">Reference proteome</keyword>